<protein>
    <submittedName>
        <fullName evidence="1">Uncharacterized protein</fullName>
    </submittedName>
</protein>
<evidence type="ECO:0000313" key="2">
    <source>
        <dbReference type="Proteomes" id="UP000026915"/>
    </source>
</evidence>
<dbReference type="AlphaFoldDB" id="A0A061GIE9"/>
<organism evidence="1 2">
    <name type="scientific">Theobroma cacao</name>
    <name type="common">Cacao</name>
    <name type="synonym">Cocoa</name>
    <dbReference type="NCBI Taxonomy" id="3641"/>
    <lineage>
        <taxon>Eukaryota</taxon>
        <taxon>Viridiplantae</taxon>
        <taxon>Streptophyta</taxon>
        <taxon>Embryophyta</taxon>
        <taxon>Tracheophyta</taxon>
        <taxon>Spermatophyta</taxon>
        <taxon>Magnoliopsida</taxon>
        <taxon>eudicotyledons</taxon>
        <taxon>Gunneridae</taxon>
        <taxon>Pentapetalae</taxon>
        <taxon>rosids</taxon>
        <taxon>malvids</taxon>
        <taxon>Malvales</taxon>
        <taxon>Malvaceae</taxon>
        <taxon>Byttnerioideae</taxon>
        <taxon>Theobroma</taxon>
    </lineage>
</organism>
<keyword evidence="2" id="KW-1185">Reference proteome</keyword>
<evidence type="ECO:0000313" key="1">
    <source>
        <dbReference type="EMBL" id="EOY26849.1"/>
    </source>
</evidence>
<sequence>MNGRKEKMKVGWMRGSMVARGGQRSSREKWEKCKDGDSKVGGLCDGRRGSLVIVVVLSRAIPFPALCCRLPACAAPSAPLGSCSFTFPPSIYYPYAFIFFL</sequence>
<dbReference type="EMBL" id="CM001884">
    <property type="protein sequence ID" value="EOY26849.1"/>
    <property type="molecule type" value="Genomic_DNA"/>
</dbReference>
<reference evidence="1 2" key="1">
    <citation type="journal article" date="2013" name="Genome Biol.">
        <title>The genome sequence of the most widely cultivated cacao type and its use to identify candidate genes regulating pod color.</title>
        <authorList>
            <person name="Motamayor J.C."/>
            <person name="Mockaitis K."/>
            <person name="Schmutz J."/>
            <person name="Haiminen N."/>
            <person name="Iii D.L."/>
            <person name="Cornejo O."/>
            <person name="Findley S.D."/>
            <person name="Zheng P."/>
            <person name="Utro F."/>
            <person name="Royaert S."/>
            <person name="Saski C."/>
            <person name="Jenkins J."/>
            <person name="Podicheti R."/>
            <person name="Zhao M."/>
            <person name="Scheffler B.E."/>
            <person name="Stack J.C."/>
            <person name="Feltus F.A."/>
            <person name="Mustiga G.M."/>
            <person name="Amores F."/>
            <person name="Phillips W."/>
            <person name="Marelli J.P."/>
            <person name="May G.D."/>
            <person name="Shapiro H."/>
            <person name="Ma J."/>
            <person name="Bustamante C.D."/>
            <person name="Schnell R.J."/>
            <person name="Main D."/>
            <person name="Gilbert D."/>
            <person name="Parida L."/>
            <person name="Kuhn D.N."/>
        </authorList>
    </citation>
    <scope>NUCLEOTIDE SEQUENCE [LARGE SCALE GENOMIC DNA]</scope>
    <source>
        <strain evidence="2">cv. Matina 1-6</strain>
    </source>
</reference>
<dbReference type="Gramene" id="EOY26849">
    <property type="protein sequence ID" value="EOY26849"/>
    <property type="gene ID" value="TCM_028831"/>
</dbReference>
<name>A0A061GIE9_THECC</name>
<accession>A0A061GIE9</accession>
<proteinExistence type="predicted"/>
<dbReference type="InParanoid" id="A0A061GIE9"/>
<gene>
    <name evidence="1" type="ORF">TCM_028831</name>
</gene>
<dbReference type="HOGENOM" id="CLU_2296806_0_0_1"/>
<dbReference type="Proteomes" id="UP000026915">
    <property type="component" value="Chromosome 6"/>
</dbReference>